<evidence type="ECO:0000259" key="14">
    <source>
        <dbReference type="PROSITE" id="PS50103"/>
    </source>
</evidence>
<reference evidence="15 16" key="1">
    <citation type="submission" date="2018-06" db="EMBL/GenBank/DDBJ databases">
        <title>Population genomics shows no distinction between pathogenic Candida krusei and environmental Pichia kudriavzevii: One species, four names.</title>
        <authorList>
            <person name="Douglass A.P."/>
            <person name="Offei B."/>
            <person name="Braun-Galleani S."/>
            <person name="Coughlan A.Y."/>
            <person name="Martos A."/>
            <person name="Ortiz-Merino R.A."/>
            <person name="Byrne K.P."/>
            <person name="Wolfe K.H."/>
        </authorList>
    </citation>
    <scope>NUCLEOTIDE SEQUENCE [LARGE SCALE GENOMIC DNA]</scope>
    <source>
        <strain evidence="15 16">CBS573</strain>
    </source>
</reference>
<evidence type="ECO:0000256" key="2">
    <source>
        <dbReference type="ARBA" id="ARBA00008907"/>
    </source>
</evidence>
<evidence type="ECO:0000256" key="3">
    <source>
        <dbReference type="ARBA" id="ARBA00022664"/>
    </source>
</evidence>
<evidence type="ECO:0000313" key="15">
    <source>
        <dbReference type="EMBL" id="AWU74059.1"/>
    </source>
</evidence>
<dbReference type="GO" id="GO:0003723">
    <property type="term" value="F:RNA binding"/>
    <property type="evidence" value="ECO:0007669"/>
    <property type="project" value="UniProtKB-UniRule"/>
</dbReference>
<evidence type="ECO:0000256" key="6">
    <source>
        <dbReference type="ARBA" id="ARBA00022771"/>
    </source>
</evidence>
<dbReference type="PANTHER" id="PTHR23102:SF24">
    <property type="entry name" value="CLEAVAGE AND POLYADENYLATION SPECIFICITY FACTOR SUBUNIT 4"/>
    <property type="match status" value="1"/>
</dbReference>
<dbReference type="FunFam" id="4.10.1000.10:FF:000017">
    <property type="entry name" value="Cleavage and polyadenylation specificity factor 30 kDa subunit"/>
    <property type="match status" value="1"/>
</dbReference>
<dbReference type="SUPFAM" id="SSF90229">
    <property type="entry name" value="CCCH zinc finger"/>
    <property type="match status" value="1"/>
</dbReference>
<evidence type="ECO:0000256" key="8">
    <source>
        <dbReference type="ARBA" id="ARBA00022884"/>
    </source>
</evidence>
<dbReference type="Pfam" id="PF00642">
    <property type="entry name" value="zf-CCCH"/>
    <property type="match status" value="2"/>
</dbReference>
<dbReference type="Proteomes" id="UP000249293">
    <property type="component" value="Chromosome 1"/>
</dbReference>
<keyword evidence="4 11" id="KW-0479">Metal-binding</keyword>
<dbReference type="VEuPathDB" id="FungiDB:C5L36_0A06530"/>
<keyword evidence="8 12" id="KW-0694">RNA-binding</keyword>
<evidence type="ECO:0000256" key="7">
    <source>
        <dbReference type="ARBA" id="ARBA00022833"/>
    </source>
</evidence>
<dbReference type="EMBL" id="CP028773">
    <property type="protein sequence ID" value="AWU74059.1"/>
    <property type="molecule type" value="Genomic_DNA"/>
</dbReference>
<feature type="domain" description="C3H1-type" evidence="14">
    <location>
        <begin position="238"/>
        <end position="266"/>
    </location>
</feature>
<dbReference type="InterPro" id="IPR045348">
    <property type="entry name" value="CPSF4/Yth1"/>
</dbReference>
<evidence type="ECO:0000256" key="1">
    <source>
        <dbReference type="ARBA" id="ARBA00004123"/>
    </source>
</evidence>
<evidence type="ECO:0000256" key="11">
    <source>
        <dbReference type="PROSITE-ProRule" id="PRU00723"/>
    </source>
</evidence>
<feature type="domain" description="C3H1-type" evidence="14">
    <location>
        <begin position="293"/>
        <end position="319"/>
    </location>
</feature>
<evidence type="ECO:0000313" key="16">
    <source>
        <dbReference type="Proteomes" id="UP000249293"/>
    </source>
</evidence>
<feature type="region of interest" description="Disordered" evidence="13">
    <location>
        <begin position="361"/>
        <end position="403"/>
    </location>
</feature>
<feature type="domain" description="C3H1-type" evidence="14">
    <location>
        <begin position="267"/>
        <end position="292"/>
    </location>
</feature>
<feature type="zinc finger region" description="C3H1-type" evidence="11">
    <location>
        <begin position="210"/>
        <end position="237"/>
    </location>
</feature>
<dbReference type="STRING" id="4909.A0A2U9QYM1"/>
<dbReference type="Pfam" id="PF14608">
    <property type="entry name" value="zf-CCCH_2"/>
    <property type="match status" value="2"/>
</dbReference>
<dbReference type="OrthoDB" id="1914176at2759"/>
<gene>
    <name evidence="15" type="ORF">C5L36_0A06530</name>
</gene>
<feature type="zinc finger region" description="C3H1-type" evidence="11">
    <location>
        <begin position="267"/>
        <end position="292"/>
    </location>
</feature>
<evidence type="ECO:0000256" key="4">
    <source>
        <dbReference type="ARBA" id="ARBA00022723"/>
    </source>
</evidence>
<feature type="compositionally biased region" description="Low complexity" evidence="13">
    <location>
        <begin position="11"/>
        <end position="21"/>
    </location>
</feature>
<proteinExistence type="inferred from homology"/>
<dbReference type="GO" id="GO:0008270">
    <property type="term" value="F:zinc ion binding"/>
    <property type="evidence" value="ECO:0007669"/>
    <property type="project" value="UniProtKB-KW"/>
</dbReference>
<sequence length="403" mass="44936">MSIPPKPVLASTSVSSTSTSTPVNMPNIPKVPTINSNTGKSDQVASLTTPQGMIPTNNTGMPMNFMNFPMNMPGMPSIQGLPGVSQMPMMNMPQMNMPNMPTMPNMPNMPNMPTMPNIGIQMPNIQDNVDKSDPLNNFDPTIVMKQNQLIQQVNAKAANRTHFAFEPFLNKEYNFGLDPDRPTCEYWIQSNGTSCPLGSECPLKHPSKGFKNKIVCKYWLRGLCKMGDNCDFLHEYNLSRMPECAYYAATGVCTQGPECVYSHVDAKSKIPECWNYTNMGFCPDGPKCSKRHIKREMCENYLTGFCPKGKSCDKAHPQFKLALVHGSFKIVSDEEIIAKRLKNKADYEAKLRLERDLLGIKHEDVENKESESRNIEENGQAGENSQETENPSNESSTPQTISV</sequence>
<feature type="domain" description="C3H1-type" evidence="14">
    <location>
        <begin position="178"/>
        <end position="208"/>
    </location>
</feature>
<keyword evidence="16" id="KW-1185">Reference proteome</keyword>
<feature type="zinc finger region" description="C3H1-type" evidence="11">
    <location>
        <begin position="293"/>
        <end position="319"/>
    </location>
</feature>
<dbReference type="Gene3D" id="3.30.1370.210">
    <property type="match status" value="1"/>
</dbReference>
<dbReference type="GO" id="GO:0005634">
    <property type="term" value="C:nucleus"/>
    <property type="evidence" value="ECO:0007669"/>
    <property type="project" value="UniProtKB-SubCell"/>
</dbReference>
<dbReference type="KEGG" id="pkz:C5L36_0A06530"/>
<feature type="compositionally biased region" description="Polar residues" evidence="13">
    <location>
        <begin position="33"/>
        <end position="51"/>
    </location>
</feature>
<dbReference type="GO" id="GO:0031124">
    <property type="term" value="P:mRNA 3'-end processing"/>
    <property type="evidence" value="ECO:0007669"/>
    <property type="project" value="UniProtKB-UniRule"/>
</dbReference>
<evidence type="ECO:0000256" key="12">
    <source>
        <dbReference type="RuleBase" id="RU369008"/>
    </source>
</evidence>
<feature type="zinc finger region" description="C3H1-type" evidence="11">
    <location>
        <begin position="178"/>
        <end position="208"/>
    </location>
</feature>
<dbReference type="AlphaFoldDB" id="A0A2U9QYM1"/>
<feature type="domain" description="C3H1-type" evidence="14">
    <location>
        <begin position="210"/>
        <end position="237"/>
    </location>
</feature>
<dbReference type="PROSITE" id="PS50103">
    <property type="entry name" value="ZF_C3H1"/>
    <property type="match status" value="5"/>
</dbReference>
<comment type="function">
    <text evidence="10 12">Component of the cleavage factor I (CF I) involved in pre-mRNA 3'-end processing.</text>
</comment>
<dbReference type="SMART" id="SM00356">
    <property type="entry name" value="ZnF_C3H1"/>
    <property type="match status" value="5"/>
</dbReference>
<keyword evidence="3 12" id="KW-0507">mRNA processing</keyword>
<accession>A0A2U9QYM1</accession>
<keyword evidence="6 11" id="KW-0863">Zinc-finger</keyword>
<dbReference type="InterPro" id="IPR000571">
    <property type="entry name" value="Znf_CCCH"/>
</dbReference>
<keyword evidence="9 12" id="KW-0539">Nucleus</keyword>
<feature type="zinc finger region" description="C3H1-type" evidence="11">
    <location>
        <begin position="238"/>
        <end position="266"/>
    </location>
</feature>
<evidence type="ECO:0000256" key="9">
    <source>
        <dbReference type="ARBA" id="ARBA00023242"/>
    </source>
</evidence>
<feature type="compositionally biased region" description="Basic and acidic residues" evidence="13">
    <location>
        <begin position="361"/>
        <end position="376"/>
    </location>
</feature>
<comment type="subcellular location">
    <subcellularLocation>
        <location evidence="1 12">Nucleus</location>
    </subcellularLocation>
</comment>
<dbReference type="PANTHER" id="PTHR23102">
    <property type="entry name" value="CLEAVAGE AND POLYADENYLATION SPECIFICITY FACTOR SUBUNIT 4-RELATED"/>
    <property type="match status" value="1"/>
</dbReference>
<dbReference type="Gene3D" id="4.10.1000.10">
    <property type="entry name" value="Zinc finger, CCCH-type"/>
    <property type="match status" value="1"/>
</dbReference>
<keyword evidence="7 11" id="KW-0862">Zinc</keyword>
<feature type="region of interest" description="Disordered" evidence="13">
    <location>
        <begin position="1"/>
        <end position="56"/>
    </location>
</feature>
<organism evidence="15 16">
    <name type="scientific">Pichia kudriavzevii</name>
    <name type="common">Yeast</name>
    <name type="synonym">Issatchenkia orientalis</name>
    <dbReference type="NCBI Taxonomy" id="4909"/>
    <lineage>
        <taxon>Eukaryota</taxon>
        <taxon>Fungi</taxon>
        <taxon>Dikarya</taxon>
        <taxon>Ascomycota</taxon>
        <taxon>Saccharomycotina</taxon>
        <taxon>Pichiomycetes</taxon>
        <taxon>Pichiales</taxon>
        <taxon>Pichiaceae</taxon>
        <taxon>Pichia</taxon>
    </lineage>
</organism>
<evidence type="ECO:0000256" key="13">
    <source>
        <dbReference type="SAM" id="MobiDB-lite"/>
    </source>
</evidence>
<evidence type="ECO:0000256" key="5">
    <source>
        <dbReference type="ARBA" id="ARBA00022737"/>
    </source>
</evidence>
<comment type="similarity">
    <text evidence="2 12">Belongs to the CPSF4/YTH1 family.</text>
</comment>
<dbReference type="GeneID" id="40381769"/>
<evidence type="ECO:0000256" key="10">
    <source>
        <dbReference type="ARBA" id="ARBA00024826"/>
    </source>
</evidence>
<dbReference type="InterPro" id="IPR036855">
    <property type="entry name" value="Znf_CCCH_sf"/>
</dbReference>
<name>A0A2U9QYM1_PICKU</name>
<keyword evidence="5 12" id="KW-0677">Repeat</keyword>
<dbReference type="RefSeq" id="XP_029319536.1">
    <property type="nucleotide sequence ID" value="XM_029463676.1"/>
</dbReference>
<feature type="compositionally biased region" description="Polar residues" evidence="13">
    <location>
        <begin position="381"/>
        <end position="403"/>
    </location>
</feature>
<protein>
    <recommendedName>
        <fullName evidence="12">mRNA 3'-end-processing protein</fullName>
    </recommendedName>
</protein>